<sequence length="423" mass="45597">MHGSASPPANQHPTRPAFAIGERELIVMVALIMSLQALAIDAMLPGLPQIAGELGVTSPNHRQLIVGLFMGGVAFGSLIPGPLADRYGRRRVLLAGLVCYVLVSVACALVTEFNTMLAFRTIGGFACASMSVVPSAVIRDRFDGDRMARLQSLIAVIFLIVPMIAPTIGQGILVLAGWRWIFGMMAVMGVLGYAWVALRLPESLDPEHRQPIRTTVIARNMAETFTNRTSLGYILASACPLGLIWGWVQCCEQLLGEHFGAGEQFPYYFGGMALFMACGNFANSRIVERFGARRVAHTALLAYILVAALQVYLAHLPHQSLWQFVPVMALSMMLSGFMSANFSSIALQPFARTAGSASSVQSFVRLVIGTVIGLTVGQAYDQSARPLAHGLLAAGLTSLALILWSERGKLFRRVILPGMPRPA</sequence>
<comment type="subcellular location">
    <subcellularLocation>
        <location evidence="8">Cell inner membrane</location>
        <topology evidence="8">Multi-pass membrane protein</topology>
    </subcellularLocation>
    <subcellularLocation>
        <location evidence="1">Cell membrane</location>
        <topology evidence="1">Multi-pass membrane protein</topology>
    </subcellularLocation>
</comment>
<feature type="transmembrane region" description="Helical" evidence="8">
    <location>
        <begin position="92"/>
        <end position="111"/>
    </location>
</feature>
<evidence type="ECO:0000313" key="10">
    <source>
        <dbReference type="EMBL" id="MBC2653014.1"/>
    </source>
</evidence>
<dbReference type="CDD" id="cd17320">
    <property type="entry name" value="MFS_MdfA_MDR_like"/>
    <property type="match status" value="1"/>
</dbReference>
<evidence type="ECO:0000259" key="9">
    <source>
        <dbReference type="PROSITE" id="PS50850"/>
    </source>
</evidence>
<evidence type="ECO:0000256" key="2">
    <source>
        <dbReference type="ARBA" id="ARBA00006236"/>
    </source>
</evidence>
<feature type="transmembrane region" description="Helical" evidence="8">
    <location>
        <begin position="267"/>
        <end position="283"/>
    </location>
</feature>
<keyword evidence="4" id="KW-1003">Cell membrane</keyword>
<keyword evidence="11" id="KW-1185">Reference proteome</keyword>
<evidence type="ECO:0000256" key="1">
    <source>
        <dbReference type="ARBA" id="ARBA00004651"/>
    </source>
</evidence>
<dbReference type="PANTHER" id="PTHR23502:SF132">
    <property type="entry name" value="POLYAMINE TRANSPORTER 2-RELATED"/>
    <property type="match status" value="1"/>
</dbReference>
<evidence type="ECO:0000256" key="3">
    <source>
        <dbReference type="ARBA" id="ARBA00022448"/>
    </source>
</evidence>
<evidence type="ECO:0000256" key="4">
    <source>
        <dbReference type="ARBA" id="ARBA00022475"/>
    </source>
</evidence>
<comment type="caution">
    <text evidence="10">The sequence shown here is derived from an EMBL/GenBank/DDBJ whole genome shotgun (WGS) entry which is preliminary data.</text>
</comment>
<evidence type="ECO:0000256" key="8">
    <source>
        <dbReference type="RuleBase" id="RU365088"/>
    </source>
</evidence>
<feature type="transmembrane region" description="Helical" evidence="8">
    <location>
        <begin position="150"/>
        <end position="174"/>
    </location>
</feature>
<feature type="transmembrane region" description="Helical" evidence="8">
    <location>
        <begin position="386"/>
        <end position="404"/>
    </location>
</feature>
<dbReference type="Pfam" id="PF07690">
    <property type="entry name" value="MFS_1"/>
    <property type="match status" value="1"/>
</dbReference>
<dbReference type="Gene3D" id="1.20.1720.10">
    <property type="entry name" value="Multidrug resistance protein D"/>
    <property type="match status" value="1"/>
</dbReference>
<keyword evidence="5 8" id="KW-0812">Transmembrane</keyword>
<dbReference type="PROSITE" id="PS50850">
    <property type="entry name" value="MFS"/>
    <property type="match status" value="1"/>
</dbReference>
<reference evidence="10 11" key="1">
    <citation type="submission" date="2020-08" db="EMBL/GenBank/DDBJ databases">
        <title>The genome sequence of Novosphingobium flavum 4Y4.</title>
        <authorList>
            <person name="Liu Y."/>
        </authorList>
    </citation>
    <scope>NUCLEOTIDE SEQUENCE [LARGE SCALE GENOMIC DNA]</scope>
    <source>
        <strain evidence="10 11">4Y4</strain>
    </source>
</reference>
<feature type="transmembrane region" description="Helical" evidence="8">
    <location>
        <begin position="295"/>
        <end position="315"/>
    </location>
</feature>
<evidence type="ECO:0000256" key="7">
    <source>
        <dbReference type="ARBA" id="ARBA00023136"/>
    </source>
</evidence>
<feature type="domain" description="Major facilitator superfamily (MFS) profile" evidence="9">
    <location>
        <begin position="25"/>
        <end position="407"/>
    </location>
</feature>
<feature type="transmembrane region" description="Helical" evidence="8">
    <location>
        <begin position="321"/>
        <end position="342"/>
    </location>
</feature>
<evidence type="ECO:0000256" key="5">
    <source>
        <dbReference type="ARBA" id="ARBA00022692"/>
    </source>
</evidence>
<evidence type="ECO:0000313" key="11">
    <source>
        <dbReference type="Proteomes" id="UP000520156"/>
    </source>
</evidence>
<dbReference type="GO" id="GO:1990961">
    <property type="term" value="P:xenobiotic detoxification by transmembrane export across the plasma membrane"/>
    <property type="evidence" value="ECO:0007669"/>
    <property type="project" value="InterPro"/>
</dbReference>
<keyword evidence="7 8" id="KW-0472">Membrane</keyword>
<feature type="transmembrane region" description="Helical" evidence="8">
    <location>
        <begin position="180"/>
        <end position="200"/>
    </location>
</feature>
<feature type="transmembrane region" description="Helical" evidence="8">
    <location>
        <begin position="230"/>
        <end position="247"/>
    </location>
</feature>
<organism evidence="10 11">
    <name type="scientific">Novosphingobium aerophilum</name>
    <dbReference type="NCBI Taxonomy" id="2839843"/>
    <lineage>
        <taxon>Bacteria</taxon>
        <taxon>Pseudomonadati</taxon>
        <taxon>Pseudomonadota</taxon>
        <taxon>Alphaproteobacteria</taxon>
        <taxon>Sphingomonadales</taxon>
        <taxon>Sphingomonadaceae</taxon>
        <taxon>Novosphingobium</taxon>
    </lineage>
</organism>
<dbReference type="RefSeq" id="WP_185684403.1">
    <property type="nucleotide sequence ID" value="NZ_JACLAU010000032.1"/>
</dbReference>
<accession>A0A7X1KD65</accession>
<dbReference type="InterPro" id="IPR004812">
    <property type="entry name" value="Efflux_drug-R_Bcr/CmlA"/>
</dbReference>
<dbReference type="InterPro" id="IPR011701">
    <property type="entry name" value="MFS"/>
</dbReference>
<dbReference type="GO" id="GO:0005886">
    <property type="term" value="C:plasma membrane"/>
    <property type="evidence" value="ECO:0007669"/>
    <property type="project" value="UniProtKB-SubCell"/>
</dbReference>
<keyword evidence="3 8" id="KW-0813">Transport</keyword>
<dbReference type="AlphaFoldDB" id="A0A7X1KD65"/>
<feature type="transmembrane region" description="Helical" evidence="8">
    <location>
        <begin position="64"/>
        <end position="80"/>
    </location>
</feature>
<name>A0A7X1KD65_9SPHN</name>
<dbReference type="SUPFAM" id="SSF103473">
    <property type="entry name" value="MFS general substrate transporter"/>
    <property type="match status" value="1"/>
</dbReference>
<keyword evidence="6 8" id="KW-1133">Transmembrane helix</keyword>
<protein>
    <recommendedName>
        <fullName evidence="8">Bcr/CflA family efflux transporter</fullName>
    </recommendedName>
</protein>
<dbReference type="PANTHER" id="PTHR23502">
    <property type="entry name" value="MAJOR FACILITATOR SUPERFAMILY"/>
    <property type="match status" value="1"/>
</dbReference>
<dbReference type="GO" id="GO:0042910">
    <property type="term" value="F:xenobiotic transmembrane transporter activity"/>
    <property type="evidence" value="ECO:0007669"/>
    <property type="project" value="InterPro"/>
</dbReference>
<dbReference type="EMBL" id="JACLAU010000032">
    <property type="protein sequence ID" value="MBC2653014.1"/>
    <property type="molecule type" value="Genomic_DNA"/>
</dbReference>
<proteinExistence type="inferred from homology"/>
<feature type="transmembrane region" description="Helical" evidence="8">
    <location>
        <begin position="25"/>
        <end position="44"/>
    </location>
</feature>
<dbReference type="InterPro" id="IPR020846">
    <property type="entry name" value="MFS_dom"/>
</dbReference>
<dbReference type="Proteomes" id="UP000520156">
    <property type="component" value="Unassembled WGS sequence"/>
</dbReference>
<dbReference type="InterPro" id="IPR036259">
    <property type="entry name" value="MFS_trans_sf"/>
</dbReference>
<keyword evidence="8" id="KW-0997">Cell inner membrane</keyword>
<dbReference type="NCBIfam" id="TIGR00710">
    <property type="entry name" value="efflux_Bcr_CflA"/>
    <property type="match status" value="1"/>
</dbReference>
<comment type="similarity">
    <text evidence="2 8">Belongs to the major facilitator superfamily. Bcr/CmlA family.</text>
</comment>
<feature type="transmembrane region" description="Helical" evidence="8">
    <location>
        <begin position="363"/>
        <end position="380"/>
    </location>
</feature>
<gene>
    <name evidence="10" type="ORF">H7F49_15055</name>
</gene>
<feature type="transmembrane region" description="Helical" evidence="8">
    <location>
        <begin position="117"/>
        <end position="138"/>
    </location>
</feature>
<evidence type="ECO:0000256" key="6">
    <source>
        <dbReference type="ARBA" id="ARBA00022989"/>
    </source>
</evidence>